<protein>
    <submittedName>
        <fullName evidence="2">Uncharacterized protein</fullName>
    </submittedName>
</protein>
<evidence type="ECO:0000256" key="1">
    <source>
        <dbReference type="SAM" id="MobiDB-lite"/>
    </source>
</evidence>
<evidence type="ECO:0000313" key="3">
    <source>
        <dbReference type="Proteomes" id="UP001054837"/>
    </source>
</evidence>
<organism evidence="2 3">
    <name type="scientific">Caerostris darwini</name>
    <dbReference type="NCBI Taxonomy" id="1538125"/>
    <lineage>
        <taxon>Eukaryota</taxon>
        <taxon>Metazoa</taxon>
        <taxon>Ecdysozoa</taxon>
        <taxon>Arthropoda</taxon>
        <taxon>Chelicerata</taxon>
        <taxon>Arachnida</taxon>
        <taxon>Araneae</taxon>
        <taxon>Araneomorphae</taxon>
        <taxon>Entelegynae</taxon>
        <taxon>Araneoidea</taxon>
        <taxon>Araneidae</taxon>
        <taxon>Caerostris</taxon>
    </lineage>
</organism>
<reference evidence="2 3" key="1">
    <citation type="submission" date="2021-06" db="EMBL/GenBank/DDBJ databases">
        <title>Caerostris darwini draft genome.</title>
        <authorList>
            <person name="Kono N."/>
            <person name="Arakawa K."/>
        </authorList>
    </citation>
    <scope>NUCLEOTIDE SEQUENCE [LARGE SCALE GENOMIC DNA]</scope>
</reference>
<gene>
    <name evidence="2" type="ORF">CDAR_76851</name>
</gene>
<feature type="region of interest" description="Disordered" evidence="1">
    <location>
        <begin position="18"/>
        <end position="45"/>
    </location>
</feature>
<sequence length="95" mass="10504">MSGHHCRSALEVGVEDGRGRGFEKIRQEQREGGREDKSDESPPSFRVRVGAITGEGCLPLAPLPFGRWVVRDRRQWIREGSGPGGVALFPNFVTD</sequence>
<name>A0AAV4QFQ3_9ARAC</name>
<comment type="caution">
    <text evidence="2">The sequence shown here is derived from an EMBL/GenBank/DDBJ whole genome shotgun (WGS) entry which is preliminary data.</text>
</comment>
<dbReference type="EMBL" id="BPLQ01004264">
    <property type="protein sequence ID" value="GIY06860.1"/>
    <property type="molecule type" value="Genomic_DNA"/>
</dbReference>
<evidence type="ECO:0000313" key="2">
    <source>
        <dbReference type="EMBL" id="GIY06860.1"/>
    </source>
</evidence>
<accession>A0AAV4QFQ3</accession>
<keyword evidence="3" id="KW-1185">Reference proteome</keyword>
<feature type="compositionally biased region" description="Basic and acidic residues" evidence="1">
    <location>
        <begin position="18"/>
        <end position="40"/>
    </location>
</feature>
<dbReference type="AlphaFoldDB" id="A0AAV4QFQ3"/>
<dbReference type="Proteomes" id="UP001054837">
    <property type="component" value="Unassembled WGS sequence"/>
</dbReference>
<proteinExistence type="predicted"/>